<dbReference type="AlphaFoldDB" id="A0AAJ0HKC8"/>
<comment type="caution">
    <text evidence="1">The sequence shown here is derived from an EMBL/GenBank/DDBJ whole genome shotgun (WGS) entry which is preliminary data.</text>
</comment>
<accession>A0AAJ0HKC8</accession>
<gene>
    <name evidence="1" type="ORF">B0T25DRAFT_545848</name>
</gene>
<reference evidence="1" key="2">
    <citation type="submission" date="2023-06" db="EMBL/GenBank/DDBJ databases">
        <authorList>
            <consortium name="Lawrence Berkeley National Laboratory"/>
            <person name="Haridas S."/>
            <person name="Hensen N."/>
            <person name="Bonometti L."/>
            <person name="Westerberg I."/>
            <person name="Brannstrom I.O."/>
            <person name="Guillou S."/>
            <person name="Cros-Aarteil S."/>
            <person name="Calhoun S."/>
            <person name="Kuo A."/>
            <person name="Mondo S."/>
            <person name="Pangilinan J."/>
            <person name="Riley R."/>
            <person name="Labutti K."/>
            <person name="Andreopoulos B."/>
            <person name="Lipzen A."/>
            <person name="Chen C."/>
            <person name="Yanf M."/>
            <person name="Daum C."/>
            <person name="Ng V."/>
            <person name="Clum A."/>
            <person name="Steindorff A."/>
            <person name="Ohm R."/>
            <person name="Martin F."/>
            <person name="Silar P."/>
            <person name="Natvig D."/>
            <person name="Lalanne C."/>
            <person name="Gautier V."/>
            <person name="Ament-Velasquez S.L."/>
            <person name="Kruys A."/>
            <person name="Hutchinson M.I."/>
            <person name="Powell A.J."/>
            <person name="Barry K."/>
            <person name="Miller A.N."/>
            <person name="Grigoriev I.V."/>
            <person name="Debuchy R."/>
            <person name="Gladieux P."/>
            <person name="Thoren M.H."/>
            <person name="Johannesson H."/>
        </authorList>
    </citation>
    <scope>NUCLEOTIDE SEQUENCE</scope>
    <source>
        <strain evidence="1">CBS 955.72</strain>
    </source>
</reference>
<keyword evidence="2" id="KW-1185">Reference proteome</keyword>
<evidence type="ECO:0000313" key="1">
    <source>
        <dbReference type="EMBL" id="KAK3354030.1"/>
    </source>
</evidence>
<protein>
    <submittedName>
        <fullName evidence="1">Uncharacterized protein</fullName>
    </submittedName>
</protein>
<name>A0AAJ0HKC8_9PEZI</name>
<evidence type="ECO:0000313" key="2">
    <source>
        <dbReference type="Proteomes" id="UP001275084"/>
    </source>
</evidence>
<dbReference type="EMBL" id="JAUIQD010000004">
    <property type="protein sequence ID" value="KAK3354030.1"/>
    <property type="molecule type" value="Genomic_DNA"/>
</dbReference>
<organism evidence="1 2">
    <name type="scientific">Lasiosphaeria hispida</name>
    <dbReference type="NCBI Taxonomy" id="260671"/>
    <lineage>
        <taxon>Eukaryota</taxon>
        <taxon>Fungi</taxon>
        <taxon>Dikarya</taxon>
        <taxon>Ascomycota</taxon>
        <taxon>Pezizomycotina</taxon>
        <taxon>Sordariomycetes</taxon>
        <taxon>Sordariomycetidae</taxon>
        <taxon>Sordariales</taxon>
        <taxon>Lasiosphaeriaceae</taxon>
        <taxon>Lasiosphaeria</taxon>
    </lineage>
</organism>
<reference evidence="1" key="1">
    <citation type="journal article" date="2023" name="Mol. Phylogenet. Evol.">
        <title>Genome-scale phylogeny and comparative genomics of the fungal order Sordariales.</title>
        <authorList>
            <person name="Hensen N."/>
            <person name="Bonometti L."/>
            <person name="Westerberg I."/>
            <person name="Brannstrom I.O."/>
            <person name="Guillou S."/>
            <person name="Cros-Aarteil S."/>
            <person name="Calhoun S."/>
            <person name="Haridas S."/>
            <person name="Kuo A."/>
            <person name="Mondo S."/>
            <person name="Pangilinan J."/>
            <person name="Riley R."/>
            <person name="LaButti K."/>
            <person name="Andreopoulos B."/>
            <person name="Lipzen A."/>
            <person name="Chen C."/>
            <person name="Yan M."/>
            <person name="Daum C."/>
            <person name="Ng V."/>
            <person name="Clum A."/>
            <person name="Steindorff A."/>
            <person name="Ohm R.A."/>
            <person name="Martin F."/>
            <person name="Silar P."/>
            <person name="Natvig D.O."/>
            <person name="Lalanne C."/>
            <person name="Gautier V."/>
            <person name="Ament-Velasquez S.L."/>
            <person name="Kruys A."/>
            <person name="Hutchinson M.I."/>
            <person name="Powell A.J."/>
            <person name="Barry K."/>
            <person name="Miller A.N."/>
            <person name="Grigoriev I.V."/>
            <person name="Debuchy R."/>
            <person name="Gladieux P."/>
            <person name="Hiltunen Thoren M."/>
            <person name="Johannesson H."/>
        </authorList>
    </citation>
    <scope>NUCLEOTIDE SEQUENCE</scope>
    <source>
        <strain evidence="1">CBS 955.72</strain>
    </source>
</reference>
<sequence length="260" mass="28756">MTLPATSLSFTVAGNVMLFLTPATRRTPVLGIVSPSSYLTISNMPEGCVKAVDLHIELIKRLQGWKPSRQTRRTEGGVLRDIHGPFEERRRRRCLLHYWLSGASRSITLRPLPRPVEPAPSTPALAAEGIIQIQQAGELGVQVALRVSRDDFDARAWAKWILAAPSGARNLIKIERFFGSFSQLVLVRLPAQVWSLLPESPAVSFVGFTTTGNYGPALEKEVDEKSLGPVGDPRLPTGKHSLSIRPFGIRSRYCYFEARS</sequence>
<dbReference type="Proteomes" id="UP001275084">
    <property type="component" value="Unassembled WGS sequence"/>
</dbReference>
<proteinExistence type="predicted"/>